<evidence type="ECO:0000313" key="2">
    <source>
        <dbReference type="EMBL" id="GJT39556.1"/>
    </source>
</evidence>
<gene>
    <name evidence="2" type="ORF">Tco_0939421</name>
</gene>
<feature type="domain" description="Reverse transcriptase Ty1/copia-type" evidence="1">
    <location>
        <begin position="116"/>
        <end position="210"/>
    </location>
</feature>
<reference evidence="2" key="1">
    <citation type="journal article" date="2022" name="Int. J. Mol. Sci.">
        <title>Draft Genome of Tanacetum Coccineum: Genomic Comparison of Closely Related Tanacetum-Family Plants.</title>
        <authorList>
            <person name="Yamashiro T."/>
            <person name="Shiraishi A."/>
            <person name="Nakayama K."/>
            <person name="Satake H."/>
        </authorList>
    </citation>
    <scope>NUCLEOTIDE SEQUENCE</scope>
</reference>
<proteinExistence type="predicted"/>
<dbReference type="Pfam" id="PF07727">
    <property type="entry name" value="RVT_2"/>
    <property type="match status" value="1"/>
</dbReference>
<evidence type="ECO:0000259" key="1">
    <source>
        <dbReference type="Pfam" id="PF07727"/>
    </source>
</evidence>
<accession>A0ABQ5DMR2</accession>
<keyword evidence="3" id="KW-1185">Reference proteome</keyword>
<dbReference type="Proteomes" id="UP001151760">
    <property type="component" value="Unassembled WGS sequence"/>
</dbReference>
<dbReference type="EMBL" id="BQNB010015396">
    <property type="protein sequence ID" value="GJT39556.1"/>
    <property type="molecule type" value="Genomic_DNA"/>
</dbReference>
<sequence>MHEFYQRYPLLYNWNKDQPLERVCEDPSMLVQTRKELATDPKMCMFALTVSTAEPKNIKEEMVDHVWIEAMWEELHQFDRPREEDIFSPVTQLEAVRIFIASICQSARWVVDPHHPKRFYHLSKGLYGLKQTPRAWYDKLSKFMISKGFTKGTIDPTLFTIRYGEYIMLVQLYIDDIIFESTNPNISKRFVKLMKSIFEMSMMGELKFLLRTSNLPIPTRYLHIFKNHGMDQCDSIGTPMATSPKMDADLSGTPGDQTKYDNMIGSFIYLTASRPDLVHATYYYARYEARLKITPRSTFGGIQFLGDKLVSWSSKKQDCTTMSTVEAETPAEREVLTDESA</sequence>
<dbReference type="PANTHER" id="PTHR11439">
    <property type="entry name" value="GAG-POL-RELATED RETROTRANSPOSON"/>
    <property type="match status" value="1"/>
</dbReference>
<comment type="caution">
    <text evidence="2">The sequence shown here is derived from an EMBL/GenBank/DDBJ whole genome shotgun (WGS) entry which is preliminary data.</text>
</comment>
<evidence type="ECO:0000313" key="3">
    <source>
        <dbReference type="Proteomes" id="UP001151760"/>
    </source>
</evidence>
<organism evidence="2 3">
    <name type="scientific">Tanacetum coccineum</name>
    <dbReference type="NCBI Taxonomy" id="301880"/>
    <lineage>
        <taxon>Eukaryota</taxon>
        <taxon>Viridiplantae</taxon>
        <taxon>Streptophyta</taxon>
        <taxon>Embryophyta</taxon>
        <taxon>Tracheophyta</taxon>
        <taxon>Spermatophyta</taxon>
        <taxon>Magnoliopsida</taxon>
        <taxon>eudicotyledons</taxon>
        <taxon>Gunneridae</taxon>
        <taxon>Pentapetalae</taxon>
        <taxon>asterids</taxon>
        <taxon>campanulids</taxon>
        <taxon>Asterales</taxon>
        <taxon>Asteraceae</taxon>
        <taxon>Asteroideae</taxon>
        <taxon>Anthemideae</taxon>
        <taxon>Anthemidinae</taxon>
        <taxon>Tanacetum</taxon>
    </lineage>
</organism>
<name>A0ABQ5DMR2_9ASTR</name>
<reference evidence="2" key="2">
    <citation type="submission" date="2022-01" db="EMBL/GenBank/DDBJ databases">
        <authorList>
            <person name="Yamashiro T."/>
            <person name="Shiraishi A."/>
            <person name="Satake H."/>
            <person name="Nakayama K."/>
        </authorList>
    </citation>
    <scope>NUCLEOTIDE SEQUENCE</scope>
</reference>
<dbReference type="PANTHER" id="PTHR11439:SF463">
    <property type="entry name" value="REVERSE TRANSCRIPTASE TY1_COPIA-TYPE DOMAIN-CONTAINING PROTEIN"/>
    <property type="match status" value="1"/>
</dbReference>
<protein>
    <submittedName>
        <fullName evidence="2">Retrovirus-related pol polyprotein from transposon TNT 1-94</fullName>
    </submittedName>
</protein>
<dbReference type="InterPro" id="IPR013103">
    <property type="entry name" value="RVT_2"/>
</dbReference>